<keyword evidence="5" id="KW-0812">Transmembrane</keyword>
<dbReference type="EMBL" id="HE797056">
    <property type="protein sequence ID" value="CCM01921.1"/>
    <property type="molecule type" value="Genomic_DNA"/>
</dbReference>
<dbReference type="Proteomes" id="UP000006352">
    <property type="component" value="Unassembled WGS sequence"/>
</dbReference>
<dbReference type="Pfam" id="PF12796">
    <property type="entry name" value="Ank_2"/>
    <property type="match status" value="1"/>
</dbReference>
<dbReference type="SUPFAM" id="SSF48403">
    <property type="entry name" value="Ankyrin repeat"/>
    <property type="match status" value="1"/>
</dbReference>
<feature type="region of interest" description="Disordered" evidence="4">
    <location>
        <begin position="258"/>
        <end position="285"/>
    </location>
</feature>
<dbReference type="CDD" id="cd00102">
    <property type="entry name" value="IPT"/>
    <property type="match status" value="1"/>
</dbReference>
<dbReference type="GeneID" id="24096832"/>
<accession>J4I9X5</accession>
<protein>
    <submittedName>
        <fullName evidence="6">Uncharacterized protein</fullName>
    </submittedName>
</protein>
<evidence type="ECO:0000313" key="6">
    <source>
        <dbReference type="EMBL" id="CCM01921.1"/>
    </source>
</evidence>
<dbReference type="HOGENOM" id="CLU_405455_0_0_1"/>
<dbReference type="InterPro" id="IPR036770">
    <property type="entry name" value="Ankyrin_rpt-contain_sf"/>
</dbReference>
<evidence type="ECO:0000256" key="2">
    <source>
        <dbReference type="ARBA" id="ARBA00023043"/>
    </source>
</evidence>
<dbReference type="SMART" id="SM00248">
    <property type="entry name" value="ANK"/>
    <property type="match status" value="2"/>
</dbReference>
<feature type="repeat" description="ANK" evidence="3">
    <location>
        <begin position="201"/>
        <end position="233"/>
    </location>
</feature>
<dbReference type="PROSITE" id="PS50088">
    <property type="entry name" value="ANK_REPEAT"/>
    <property type="match status" value="2"/>
</dbReference>
<feature type="compositionally biased region" description="Acidic residues" evidence="4">
    <location>
        <begin position="265"/>
        <end position="281"/>
    </location>
</feature>
<evidence type="ECO:0000256" key="4">
    <source>
        <dbReference type="SAM" id="MobiDB-lite"/>
    </source>
</evidence>
<dbReference type="PANTHER" id="PTHR24173:SF74">
    <property type="entry name" value="ANKYRIN REPEAT DOMAIN-CONTAINING PROTEIN 16"/>
    <property type="match status" value="1"/>
</dbReference>
<dbReference type="InParanoid" id="J4I9X5"/>
<dbReference type="STRING" id="599839.J4I9X5"/>
<evidence type="ECO:0000256" key="5">
    <source>
        <dbReference type="SAM" id="Phobius"/>
    </source>
</evidence>
<organism evidence="6 7">
    <name type="scientific">Fibroporia radiculosa</name>
    <dbReference type="NCBI Taxonomy" id="599839"/>
    <lineage>
        <taxon>Eukaryota</taxon>
        <taxon>Fungi</taxon>
        <taxon>Dikarya</taxon>
        <taxon>Basidiomycota</taxon>
        <taxon>Agaricomycotina</taxon>
        <taxon>Agaricomycetes</taxon>
        <taxon>Polyporales</taxon>
        <taxon>Fibroporiaceae</taxon>
        <taxon>Fibroporia</taxon>
    </lineage>
</organism>
<keyword evidence="5" id="KW-1133">Transmembrane helix</keyword>
<feature type="transmembrane region" description="Helical" evidence="5">
    <location>
        <begin position="531"/>
        <end position="554"/>
    </location>
</feature>
<reference evidence="6 7" key="1">
    <citation type="journal article" date="2012" name="Appl. Environ. Microbiol.">
        <title>Short-read sequencing for genomic analysis of the brown rot fungus Fibroporia radiculosa.</title>
        <authorList>
            <person name="Tang J.D."/>
            <person name="Perkins A.D."/>
            <person name="Sonstegard T.S."/>
            <person name="Schroeder S.G."/>
            <person name="Burgess S.C."/>
            <person name="Diehl S.V."/>
        </authorList>
    </citation>
    <scope>NUCLEOTIDE SEQUENCE [LARGE SCALE GENOMIC DNA]</scope>
    <source>
        <strain evidence="6 7">TFFH 294</strain>
    </source>
</reference>
<gene>
    <name evidence="6" type="ORF">FIBRA_03993</name>
</gene>
<keyword evidence="5" id="KW-0472">Membrane</keyword>
<name>J4I9X5_9APHY</name>
<keyword evidence="1" id="KW-0677">Repeat</keyword>
<evidence type="ECO:0000256" key="3">
    <source>
        <dbReference type="PROSITE-ProRule" id="PRU00023"/>
    </source>
</evidence>
<dbReference type="OrthoDB" id="71307at2759"/>
<keyword evidence="2 3" id="KW-0040">ANK repeat</keyword>
<dbReference type="InterPro" id="IPR014756">
    <property type="entry name" value="Ig_E-set"/>
</dbReference>
<dbReference type="PROSITE" id="PS50297">
    <property type="entry name" value="ANK_REP_REGION"/>
    <property type="match status" value="1"/>
</dbReference>
<dbReference type="InterPro" id="IPR002110">
    <property type="entry name" value="Ankyrin_rpt"/>
</dbReference>
<evidence type="ECO:0000313" key="7">
    <source>
        <dbReference type="Proteomes" id="UP000006352"/>
    </source>
</evidence>
<feature type="region of interest" description="Disordered" evidence="4">
    <location>
        <begin position="436"/>
        <end position="493"/>
    </location>
</feature>
<dbReference type="AlphaFoldDB" id="J4I9X5"/>
<dbReference type="InterPro" id="IPR013783">
    <property type="entry name" value="Ig-like_fold"/>
</dbReference>
<feature type="repeat" description="ANK" evidence="3">
    <location>
        <begin position="168"/>
        <end position="200"/>
    </location>
</feature>
<dbReference type="PANTHER" id="PTHR24173">
    <property type="entry name" value="ANKYRIN REPEAT CONTAINING"/>
    <property type="match status" value="1"/>
</dbReference>
<evidence type="ECO:0000256" key="1">
    <source>
        <dbReference type="ARBA" id="ARBA00022737"/>
    </source>
</evidence>
<dbReference type="RefSeq" id="XP_012181204.1">
    <property type="nucleotide sequence ID" value="XM_012325814.1"/>
</dbReference>
<proteinExistence type="predicted"/>
<sequence>MQLNCVFGGAISSSTQRWSDNTLVCLLPPSTNPGSVPVWFDGMAKEEDGTAPCIFTYKDETDRALMELALQVVGLKMTGKIEDARNVAMRIVGNPDSDTSGSTAQVDNAMQLANTVESTPDFRRLLVSRTRNNGDFERVLLEFLSVIDVPIDGPTESLSPSISYRSPSGQTLLHLATMAKFPALAKFLVSHNIDIDARDKNGCTALFVAALVQSTDCARVLVEAGAALDIVNALGKTPAEVAPNGFFDFALIDSGSENGRSYGHEDEEEAAWGDAEEEEEDNIRTKSMTWYRDGRKSTLRKRRSCHTLRNADSKLQPVSPVQPDEKIFEAGLPDEKQVASFMETFSRTLAQWQTPQGMIPNFPLLHLPAIPAWNALSQMPAVFPVFVPMPALSALWGERRAEGKRTDEDEKSVNTSPMIQEWRAFWEKWLTQSAMPPQQGENVTGAPAEQSEDVTDAPPAYSPRDSDPVVLSSKHVDDTPSASATTQDSEPDQSVIRISYDSLPIREQDVQTHAQRSAHKSSRKQHDRMLILFWIPILFIGVMWALFHFIRVAFHATRALLTLKAGIKSEHAMLLLDLLSQMVQGKVYSHEQMAERLRELDCTEEQVQDWKNDNRGDHTVHIVIVFEDLARFLWFSLRDLERYKKNPQESAELAANWDQMFAAVIEQGPERLEASGSN</sequence>
<dbReference type="Gene3D" id="1.25.40.20">
    <property type="entry name" value="Ankyrin repeat-containing domain"/>
    <property type="match status" value="1"/>
</dbReference>
<dbReference type="SUPFAM" id="SSF81296">
    <property type="entry name" value="E set domains"/>
    <property type="match status" value="1"/>
</dbReference>
<keyword evidence="7" id="KW-1185">Reference proteome</keyword>
<dbReference type="Gene3D" id="2.60.40.10">
    <property type="entry name" value="Immunoglobulins"/>
    <property type="match status" value="1"/>
</dbReference>